<proteinExistence type="inferred from homology"/>
<evidence type="ECO:0000256" key="2">
    <source>
        <dbReference type="ARBA" id="ARBA00009008"/>
    </source>
</evidence>
<keyword evidence="5" id="KW-0132">Cell division</keyword>
<feature type="compositionally biased region" description="Low complexity" evidence="9">
    <location>
        <begin position="211"/>
        <end position="226"/>
    </location>
</feature>
<keyword evidence="11" id="KW-1185">Reference proteome</keyword>
<evidence type="ECO:0000256" key="9">
    <source>
        <dbReference type="SAM" id="MobiDB-lite"/>
    </source>
</evidence>
<name>A0ABV8FLD4_9ACTN</name>
<feature type="region of interest" description="Disordered" evidence="9">
    <location>
        <begin position="203"/>
        <end position="253"/>
    </location>
</feature>
<comment type="subcellular location">
    <subcellularLocation>
        <location evidence="1">Cytoplasm</location>
    </subcellularLocation>
</comment>
<keyword evidence="6" id="KW-0175">Coiled coil</keyword>
<evidence type="ECO:0000256" key="8">
    <source>
        <dbReference type="ARBA" id="ARBA00031737"/>
    </source>
</evidence>
<evidence type="ECO:0000313" key="10">
    <source>
        <dbReference type="EMBL" id="MFC3995787.1"/>
    </source>
</evidence>
<dbReference type="PANTHER" id="PTHR35794">
    <property type="entry name" value="CELL DIVISION PROTEIN DIVIVA"/>
    <property type="match status" value="1"/>
</dbReference>
<feature type="compositionally biased region" description="Basic and acidic residues" evidence="9">
    <location>
        <begin position="236"/>
        <end position="253"/>
    </location>
</feature>
<evidence type="ECO:0000256" key="1">
    <source>
        <dbReference type="ARBA" id="ARBA00004496"/>
    </source>
</evidence>
<dbReference type="InterPro" id="IPR007793">
    <property type="entry name" value="DivIVA_fam"/>
</dbReference>
<comment type="caution">
    <text evidence="10">The sequence shown here is derived from an EMBL/GenBank/DDBJ whole genome shotgun (WGS) entry which is preliminary data.</text>
</comment>
<comment type="similarity">
    <text evidence="2">Belongs to the DivIVA family.</text>
</comment>
<evidence type="ECO:0000256" key="3">
    <source>
        <dbReference type="ARBA" id="ARBA00018787"/>
    </source>
</evidence>
<dbReference type="Gene3D" id="6.10.250.660">
    <property type="match status" value="1"/>
</dbReference>
<accession>A0ABV8FLD4</accession>
<evidence type="ECO:0000256" key="5">
    <source>
        <dbReference type="ARBA" id="ARBA00022618"/>
    </source>
</evidence>
<evidence type="ECO:0000256" key="4">
    <source>
        <dbReference type="ARBA" id="ARBA00022490"/>
    </source>
</evidence>
<dbReference type="NCBIfam" id="TIGR03544">
    <property type="entry name" value="DivI1A_domain"/>
    <property type="match status" value="1"/>
</dbReference>
<dbReference type="RefSeq" id="WP_378531268.1">
    <property type="nucleotide sequence ID" value="NZ_JBHSBH010000005.1"/>
</dbReference>
<dbReference type="EMBL" id="JBHSBH010000005">
    <property type="protein sequence ID" value="MFC3995787.1"/>
    <property type="molecule type" value="Genomic_DNA"/>
</dbReference>
<sequence>MTAREDTGALRRSQPRLSPERVRNQDFSRASLGRRGYDEQEVRMFIGRVAEDIAAGDAERMSLRSEIERLRQRFREQQSAPPEPRPSGPPADAVNLLSAAQQQADAYVAQAQEYCRQLTEHARRQAEDIMAEARSQAEAAAEAAVREYRAGAAGAGARHSADLEEIERRVAWLQSFSRAVQIQMQAASDAFSREIIRLGDLSNGGLENLRSDPAAPQAADPSANAPRVTGTPPPDAIRRAAERPGPERPEQRG</sequence>
<feature type="region of interest" description="Disordered" evidence="9">
    <location>
        <begin position="71"/>
        <end position="93"/>
    </location>
</feature>
<reference evidence="11" key="1">
    <citation type="journal article" date="2019" name="Int. J. Syst. Evol. Microbiol.">
        <title>The Global Catalogue of Microorganisms (GCM) 10K type strain sequencing project: providing services to taxonomists for standard genome sequencing and annotation.</title>
        <authorList>
            <consortium name="The Broad Institute Genomics Platform"/>
            <consortium name="The Broad Institute Genome Sequencing Center for Infectious Disease"/>
            <person name="Wu L."/>
            <person name="Ma J."/>
        </authorList>
    </citation>
    <scope>NUCLEOTIDE SEQUENCE [LARGE SCALE GENOMIC DNA]</scope>
    <source>
        <strain evidence="11">TBRC 1826</strain>
    </source>
</reference>
<feature type="region of interest" description="Disordered" evidence="9">
    <location>
        <begin position="1"/>
        <end position="34"/>
    </location>
</feature>
<keyword evidence="4" id="KW-0963">Cytoplasm</keyword>
<dbReference type="PANTHER" id="PTHR35794:SF2">
    <property type="entry name" value="CELL DIVISION PROTEIN DIVIVA"/>
    <property type="match status" value="1"/>
</dbReference>
<evidence type="ECO:0000256" key="7">
    <source>
        <dbReference type="ARBA" id="ARBA00023306"/>
    </source>
</evidence>
<evidence type="ECO:0000313" key="11">
    <source>
        <dbReference type="Proteomes" id="UP001595847"/>
    </source>
</evidence>
<keyword evidence="7" id="KW-0131">Cell cycle</keyword>
<dbReference type="InterPro" id="IPR019933">
    <property type="entry name" value="DivIVA_domain"/>
</dbReference>
<protein>
    <recommendedName>
        <fullName evidence="3">Cell wall synthesis protein Wag31</fullName>
    </recommendedName>
    <alternativeName>
        <fullName evidence="8">Antigen 84</fullName>
    </alternativeName>
</protein>
<dbReference type="Proteomes" id="UP001595847">
    <property type="component" value="Unassembled WGS sequence"/>
</dbReference>
<gene>
    <name evidence="10" type="ORF">ACFOVU_07670</name>
</gene>
<organism evidence="10 11">
    <name type="scientific">Nocardiopsis sediminis</name>
    <dbReference type="NCBI Taxonomy" id="1778267"/>
    <lineage>
        <taxon>Bacteria</taxon>
        <taxon>Bacillati</taxon>
        <taxon>Actinomycetota</taxon>
        <taxon>Actinomycetes</taxon>
        <taxon>Streptosporangiales</taxon>
        <taxon>Nocardiopsidaceae</taxon>
        <taxon>Nocardiopsis</taxon>
    </lineage>
</organism>
<evidence type="ECO:0000256" key="6">
    <source>
        <dbReference type="ARBA" id="ARBA00023054"/>
    </source>
</evidence>